<sequence length="65" mass="7184">MKLTKEGGLTSLEHGKALQELYAVAVKAGDLSIAYAILSELHKVDCYGYGKDYTKPQHTDSRQEL</sequence>
<comment type="caution">
    <text evidence="1">The sequence shown here is derived from an EMBL/GenBank/DDBJ whole genome shotgun (WGS) entry which is preliminary data.</text>
</comment>
<name>A0A0F9IFH0_9ZZZZ</name>
<evidence type="ECO:0000313" key="1">
    <source>
        <dbReference type="EMBL" id="KKM26227.1"/>
    </source>
</evidence>
<protein>
    <submittedName>
        <fullName evidence="1">Uncharacterized protein</fullName>
    </submittedName>
</protein>
<proteinExistence type="predicted"/>
<accession>A0A0F9IFH0</accession>
<dbReference type="EMBL" id="LAZR01012554">
    <property type="protein sequence ID" value="KKM26227.1"/>
    <property type="molecule type" value="Genomic_DNA"/>
</dbReference>
<reference evidence="1" key="1">
    <citation type="journal article" date="2015" name="Nature">
        <title>Complex archaea that bridge the gap between prokaryotes and eukaryotes.</title>
        <authorList>
            <person name="Spang A."/>
            <person name="Saw J.H."/>
            <person name="Jorgensen S.L."/>
            <person name="Zaremba-Niedzwiedzka K."/>
            <person name="Martijn J."/>
            <person name="Lind A.E."/>
            <person name="van Eijk R."/>
            <person name="Schleper C."/>
            <person name="Guy L."/>
            <person name="Ettema T.J."/>
        </authorList>
    </citation>
    <scope>NUCLEOTIDE SEQUENCE</scope>
</reference>
<organism evidence="1">
    <name type="scientific">marine sediment metagenome</name>
    <dbReference type="NCBI Taxonomy" id="412755"/>
    <lineage>
        <taxon>unclassified sequences</taxon>
        <taxon>metagenomes</taxon>
        <taxon>ecological metagenomes</taxon>
    </lineage>
</organism>
<gene>
    <name evidence="1" type="ORF">LCGC14_1586950</name>
</gene>
<dbReference type="AlphaFoldDB" id="A0A0F9IFH0"/>